<gene>
    <name evidence="5" type="ORF">CCS41_10205</name>
</gene>
<dbReference type="EMBL" id="CP021659">
    <property type="protein sequence ID" value="AWK14762.1"/>
    <property type="molecule type" value="Genomic_DNA"/>
</dbReference>
<proteinExistence type="predicted"/>
<keyword evidence="3" id="KW-0812">Transmembrane</keyword>
<sequence>MSDKNLRLQVVMSAVDKVTRPLKTMQAGHKKLAAAVKSSRDALGQLNTAGSKLTAFQSLQASLKKVSTELGSARLNAQLMTQEMSGLTAPTKKQTKALDAQWKAVSQLEQKQRSETQQLQQVRAELYRMGISAKDSAGATARISRETDRYTQRLQQQTRRLKQAADQQQRLTAAKARYNRLRDTRHRLAGAGVAATGAGIAMGLPVLATVKRYRDIEDAMKGVAKQVSGLRADNGQRTSRFHELQKAIKDTAEQQPMEQGAVDFAALVEGGARMGVTQGSASWQEQKDNLLNFACTAAKAFELPAGELAEDLGKIAGLYKIPIKNIEALGDTLNFLDDNTQSKGADIIDVLKRMGDVADKMDFRQAAALGSAFLSLGATPEIAASASKAMVRELGIATIKAKDFQEAIDRLGFDGKALQRGIADDAVGTLQKVLAKITTLPKDQQLVNMTQIFGKQFGNDATKLGLNIEEFSRQLALTRSQKATGSMQRESEIDKDSLSAQWLLLKTSTHNTVSSLGETLRSPLLDIIAKMKTVTRKIRNWVEENPKLAATLMKIATVLAVFTVGVATLALSVAALLAPLAVLKLTFSVLGIRLLPVLSHGLHKTGQRVAWLARSSLPLLQTGLRLLSAALIGLLSPMGLVIAAIAGTALTLTRYWQPMTAFLRGRVEGFRQAVAPIKEAFAPLQPLFDWLTEKVRALLRGLSELLSPITASAQALEMAAAKGEKFGDALAAGITLALTPLKRLMDGVSWLLEKLGVIEAKSTKLPQIAATQPVLPRPHYTAPLYQSYKGSYAGQYDTGGHIPRGKWGIVGEKGAEIVSGSAHITSRKKTAALAATASMMLTGYQATAAPLHPQSLPATQYRTHSVTDATYHQTTPVSIHAPIQIITQPNHSPQDIAREVTRQLDARERRARAQVNSRYQDND</sequence>
<keyword evidence="3" id="KW-0472">Membrane</keyword>
<organism evidence="5 6">
    <name type="scientific">Candidatus Fukatsuia symbiotica</name>
    <dbReference type="NCBI Taxonomy" id="1878942"/>
    <lineage>
        <taxon>Bacteria</taxon>
        <taxon>Pseudomonadati</taxon>
        <taxon>Pseudomonadota</taxon>
        <taxon>Gammaproteobacteria</taxon>
        <taxon>Enterobacterales</taxon>
        <taxon>Yersiniaceae</taxon>
        <taxon>Candidatus Fukatsuia</taxon>
    </lineage>
</organism>
<dbReference type="Proteomes" id="UP000261875">
    <property type="component" value="Chromosome"/>
</dbReference>
<dbReference type="RefSeq" id="WP_119797559.1">
    <property type="nucleotide sequence ID" value="NZ_CP021659.1"/>
</dbReference>
<dbReference type="PANTHER" id="PTHR37813">
    <property type="entry name" value="FELS-2 PROPHAGE PROTEIN"/>
    <property type="match status" value="1"/>
</dbReference>
<dbReference type="NCBIfam" id="TIGR01760">
    <property type="entry name" value="tape_meas_TP901"/>
    <property type="match status" value="1"/>
</dbReference>
<evidence type="ECO:0000256" key="2">
    <source>
        <dbReference type="SAM" id="Coils"/>
    </source>
</evidence>
<reference evidence="5 6" key="1">
    <citation type="submission" date="2017-05" db="EMBL/GenBank/DDBJ databases">
        <title>Genome sequence of Candidatus Fukatsuia symbiotica and Candidatus Hamiltonella defensa from Acyrthosiphon pisum strain 5D.</title>
        <authorList>
            <person name="Patel V.A."/>
            <person name="Chevignon G."/>
            <person name="Russell J.A."/>
            <person name="Oliver K.M."/>
        </authorList>
    </citation>
    <scope>NUCLEOTIDE SEQUENCE [LARGE SCALE GENOMIC DNA]</scope>
    <source>
        <strain evidence="5 6">5D</strain>
    </source>
</reference>
<feature type="transmembrane region" description="Helical" evidence="3">
    <location>
        <begin position="188"/>
        <end position="210"/>
    </location>
</feature>
<evidence type="ECO:0000259" key="4">
    <source>
        <dbReference type="Pfam" id="PF10145"/>
    </source>
</evidence>
<dbReference type="PANTHER" id="PTHR37813:SF1">
    <property type="entry name" value="FELS-2 PROPHAGE PROTEIN"/>
    <property type="match status" value="1"/>
</dbReference>
<evidence type="ECO:0000256" key="3">
    <source>
        <dbReference type="SAM" id="Phobius"/>
    </source>
</evidence>
<feature type="transmembrane region" description="Helical" evidence="3">
    <location>
        <begin position="555"/>
        <end position="578"/>
    </location>
</feature>
<dbReference type="AlphaFoldDB" id="A0A2U8I6I2"/>
<name>A0A2U8I6I2_9GAMM</name>
<evidence type="ECO:0000313" key="5">
    <source>
        <dbReference type="EMBL" id="AWK14762.1"/>
    </source>
</evidence>
<dbReference type="OrthoDB" id="8019720at2"/>
<dbReference type="InterPro" id="IPR010090">
    <property type="entry name" value="Phage_tape_meas"/>
</dbReference>
<keyword evidence="6" id="KW-1185">Reference proteome</keyword>
<dbReference type="Pfam" id="PF10145">
    <property type="entry name" value="PhageMin_Tail"/>
    <property type="match status" value="1"/>
</dbReference>
<evidence type="ECO:0000256" key="1">
    <source>
        <dbReference type="ARBA" id="ARBA00022612"/>
    </source>
</evidence>
<keyword evidence="2" id="KW-0175">Coiled coil</keyword>
<keyword evidence="1" id="KW-1188">Viral release from host cell</keyword>
<accession>A0A2U8I6I2</accession>
<feature type="coiled-coil region" evidence="2">
    <location>
        <begin position="105"/>
        <end position="184"/>
    </location>
</feature>
<keyword evidence="3" id="KW-1133">Transmembrane helix</keyword>
<protein>
    <submittedName>
        <fullName evidence="5">Phage tail tape measure protein</fullName>
    </submittedName>
</protein>
<feature type="domain" description="Phage tail tape measure protein" evidence="4">
    <location>
        <begin position="246"/>
        <end position="454"/>
    </location>
</feature>
<evidence type="ECO:0000313" key="6">
    <source>
        <dbReference type="Proteomes" id="UP000261875"/>
    </source>
</evidence>
<dbReference type="KEGG" id="fsm:CCS41_10205"/>
<feature type="transmembrane region" description="Helical" evidence="3">
    <location>
        <begin position="626"/>
        <end position="652"/>
    </location>
</feature>